<proteinExistence type="predicted"/>
<dbReference type="Proteomes" id="UP000316639">
    <property type="component" value="Unassembled WGS sequence"/>
</dbReference>
<gene>
    <name evidence="2" type="ORF">FKR81_40365</name>
</gene>
<feature type="region of interest" description="Disordered" evidence="1">
    <location>
        <begin position="1"/>
        <end position="35"/>
    </location>
</feature>
<dbReference type="Gene3D" id="1.25.40.10">
    <property type="entry name" value="Tetratricopeptide repeat domain"/>
    <property type="match status" value="1"/>
</dbReference>
<dbReference type="Gene3D" id="3.10.450.50">
    <property type="match status" value="1"/>
</dbReference>
<reference evidence="2 3" key="1">
    <citation type="submission" date="2019-07" db="EMBL/GenBank/DDBJ databases">
        <title>Lentzea xizangensis sp. nov., isolated from Qinghai-Tibetan Plateau Soils.</title>
        <authorList>
            <person name="Huang J."/>
        </authorList>
    </citation>
    <scope>NUCLEOTIDE SEQUENCE [LARGE SCALE GENOMIC DNA]</scope>
    <source>
        <strain evidence="2 3">FXJ1.1311</strain>
    </source>
</reference>
<evidence type="ECO:0000256" key="1">
    <source>
        <dbReference type="SAM" id="MobiDB-lite"/>
    </source>
</evidence>
<keyword evidence="3" id="KW-1185">Reference proteome</keyword>
<organism evidence="2 3">
    <name type="scientific">Lentzea tibetensis</name>
    <dbReference type="NCBI Taxonomy" id="2591470"/>
    <lineage>
        <taxon>Bacteria</taxon>
        <taxon>Bacillati</taxon>
        <taxon>Actinomycetota</taxon>
        <taxon>Actinomycetes</taxon>
        <taxon>Pseudonocardiales</taxon>
        <taxon>Pseudonocardiaceae</taxon>
        <taxon>Lentzea</taxon>
    </lineage>
</organism>
<dbReference type="InterPro" id="IPR004027">
    <property type="entry name" value="SEC_C_motif"/>
</dbReference>
<comment type="caution">
    <text evidence="2">The sequence shown here is derived from an EMBL/GenBank/DDBJ whole genome shotgun (WGS) entry which is preliminary data.</text>
</comment>
<name>A0A563EG41_9PSEU</name>
<accession>A0A563EG41</accession>
<sequence>MSNDHRGLPSWSASPPWPVAVDTHGRRRPRPVNHHEGDVRVRRKNYTAFTRSSTTGMPCPIPAAIAWETGNTVPQVRTRTAAGIAAELEAELEQYPDERGQILVEAAQAWRQAGDDDRAVALLTQAIALGGEDGGNARVDLAQVLFDLGQAEQAHAQLDELRHQRPSSPAPYHLAAELLEDRGEHQQALTWFNMAVARLAEQEMADRDTEFGFFSYANNVVAGRRRVRHALGMPPDELDESVQVLSEQAEDLARALTPPAPPKEVRVLFWPRNEIPRAHDTWPQLVEHAEADTIIADREAANRELSEAGIARITMVPLTTAKLLEFTNRTGSDPTDEQTRLACMNEIVENSGAISWPPARNASCWCGSATKYKKCCGRPRLD</sequence>
<evidence type="ECO:0000313" key="3">
    <source>
        <dbReference type="Proteomes" id="UP000316639"/>
    </source>
</evidence>
<dbReference type="SUPFAM" id="SSF48452">
    <property type="entry name" value="TPR-like"/>
    <property type="match status" value="1"/>
</dbReference>
<dbReference type="Pfam" id="PF02810">
    <property type="entry name" value="SEC-C"/>
    <property type="match status" value="1"/>
</dbReference>
<protein>
    <submittedName>
        <fullName evidence="2">Tetratricopeptide repeat protein</fullName>
    </submittedName>
</protein>
<evidence type="ECO:0000313" key="2">
    <source>
        <dbReference type="EMBL" id="TWP44944.1"/>
    </source>
</evidence>
<dbReference type="OrthoDB" id="3343588at2"/>
<dbReference type="InterPro" id="IPR011990">
    <property type="entry name" value="TPR-like_helical_dom_sf"/>
</dbReference>
<dbReference type="AlphaFoldDB" id="A0A563EG41"/>
<dbReference type="Pfam" id="PF14559">
    <property type="entry name" value="TPR_19"/>
    <property type="match status" value="1"/>
</dbReference>
<dbReference type="SUPFAM" id="SSF103642">
    <property type="entry name" value="Sec-C motif"/>
    <property type="match status" value="1"/>
</dbReference>
<dbReference type="EMBL" id="VOBR01000046">
    <property type="protein sequence ID" value="TWP44944.1"/>
    <property type="molecule type" value="Genomic_DNA"/>
</dbReference>